<feature type="transmembrane region" description="Helical" evidence="6">
    <location>
        <begin position="240"/>
        <end position="259"/>
    </location>
</feature>
<dbReference type="InterPro" id="IPR020846">
    <property type="entry name" value="MFS_dom"/>
</dbReference>
<reference evidence="8" key="1">
    <citation type="submission" date="2014-03" db="EMBL/GenBank/DDBJ databases">
        <title>The sialotranscriptome of Amblyomma triste, Amblyomma parvum and Amblyomma cajennense ticks, uncovered by 454-based RNA-seq.</title>
        <authorList>
            <person name="Garcia G.R."/>
            <person name="Gardinassi L.G."/>
            <person name="Ribeiro J.M."/>
            <person name="Anatriello E."/>
            <person name="Ferreira B.R."/>
            <person name="Moreira H.N."/>
            <person name="Mafra C."/>
            <person name="Olegario M.M."/>
            <person name="Szabo P.J."/>
            <person name="Miranda-Santos I.K."/>
            <person name="Maruyama S.R."/>
        </authorList>
    </citation>
    <scope>NUCLEOTIDE SEQUENCE</scope>
    <source>
        <strain evidence="8">Mato Grasso do Sul</strain>
        <tissue evidence="8">Salivary glands</tissue>
    </source>
</reference>
<evidence type="ECO:0000259" key="7">
    <source>
        <dbReference type="PROSITE" id="PS50850"/>
    </source>
</evidence>
<feature type="transmembrane region" description="Helical" evidence="6">
    <location>
        <begin position="214"/>
        <end position="234"/>
    </location>
</feature>
<keyword evidence="3 6" id="KW-1133">Transmembrane helix</keyword>
<feature type="transmembrane region" description="Helical" evidence="6">
    <location>
        <begin position="364"/>
        <end position="383"/>
    </location>
</feature>
<dbReference type="SUPFAM" id="SSF103473">
    <property type="entry name" value="MFS general substrate transporter"/>
    <property type="match status" value="1"/>
</dbReference>
<dbReference type="InterPro" id="IPR036259">
    <property type="entry name" value="MFS_trans_sf"/>
</dbReference>
<feature type="transmembrane region" description="Helical" evidence="6">
    <location>
        <begin position="326"/>
        <end position="344"/>
    </location>
</feature>
<feature type="transmembrane region" description="Helical" evidence="6">
    <location>
        <begin position="390"/>
        <end position="407"/>
    </location>
</feature>
<feature type="compositionally biased region" description="Basic and acidic residues" evidence="5">
    <location>
        <begin position="558"/>
        <end position="569"/>
    </location>
</feature>
<feature type="transmembrane region" description="Helical" evidence="6">
    <location>
        <begin position="20"/>
        <end position="44"/>
    </location>
</feature>
<feature type="transmembrane region" description="Helical" evidence="6">
    <location>
        <begin position="180"/>
        <end position="202"/>
    </location>
</feature>
<dbReference type="PANTHER" id="PTHR24064">
    <property type="entry name" value="SOLUTE CARRIER FAMILY 22 MEMBER"/>
    <property type="match status" value="1"/>
</dbReference>
<evidence type="ECO:0000256" key="1">
    <source>
        <dbReference type="ARBA" id="ARBA00004141"/>
    </source>
</evidence>
<comment type="subcellular location">
    <subcellularLocation>
        <location evidence="1">Membrane</location>
        <topology evidence="1">Multi-pass membrane protein</topology>
    </subcellularLocation>
</comment>
<protein>
    <submittedName>
        <fullName evidence="8">Putative synaptic vesicle transporter svop</fullName>
    </submittedName>
</protein>
<proteinExistence type="evidence at transcript level"/>
<feature type="domain" description="Major facilitator superfamily (MFS) profile" evidence="7">
    <location>
        <begin position="24"/>
        <end position="500"/>
    </location>
</feature>
<dbReference type="AlphaFoldDB" id="A0A023GNU7"/>
<evidence type="ECO:0000256" key="3">
    <source>
        <dbReference type="ARBA" id="ARBA00022989"/>
    </source>
</evidence>
<sequence length="591" mass="64911">MEFEQVLVKTGGFGLFQRTVMVLTLILSGLHTTLYSFGHFLILVTPFSQWCFLNDTLNSTIELSALPRGKCQSIGLASTEEGYQNETIFQQGLQTCPSGWQYDHREFFPTATTENQWVCGDSWKLYTVHTTFWLGSMAGYLVCGILSDRIGRKKTIVILIVIGASASLAGTYFSDLVGFSVLRFFTGMGALTVNSAVFVLVIEYTVSQRRTLIAFLWATTGCVVGCAAPWFGYLTQNWRAFLYAAVVADALLLLCVAWIPESSSWLLSVGRTPDAVRSLQRLASRNGKSITGEAVLELLLGKDKQSSPKILTFCESTKAMLKRPRILRITLLIYAAWFFISLCYNCCTLELGRLGLNIYTTYSVAMAFELPVYIICIVSVDVLGRRWPNVIFLLVGGVSSIAMGVARSNSGQWTLVMAALSISMFAGGYTVTYQLASEIFPTVIRGRAVQLQRLVGDLGGLAGMHVAALAERDRYLPVTAMGAMALAASAFAFFLPDTVHQALPQTLEDGEGLARDRGLFYCPVSARDLRMNRWGGHQSSHCSTRSNGRLSSRLGESSARKEDSAEKAVHWGASPENPQCLLEVCERDPPS</sequence>
<dbReference type="GO" id="GO:0016020">
    <property type="term" value="C:membrane"/>
    <property type="evidence" value="ECO:0007669"/>
    <property type="project" value="UniProtKB-SubCell"/>
</dbReference>
<dbReference type="EMBL" id="GBBM01000698">
    <property type="protein sequence ID" value="JAC34720.1"/>
    <property type="molecule type" value="mRNA"/>
</dbReference>
<organism evidence="8">
    <name type="scientific">Amblyomma triste</name>
    <name type="common">Neotropical tick</name>
    <dbReference type="NCBI Taxonomy" id="251400"/>
    <lineage>
        <taxon>Eukaryota</taxon>
        <taxon>Metazoa</taxon>
        <taxon>Ecdysozoa</taxon>
        <taxon>Arthropoda</taxon>
        <taxon>Chelicerata</taxon>
        <taxon>Arachnida</taxon>
        <taxon>Acari</taxon>
        <taxon>Parasitiformes</taxon>
        <taxon>Ixodida</taxon>
        <taxon>Ixodoidea</taxon>
        <taxon>Ixodidae</taxon>
        <taxon>Amblyomminae</taxon>
        <taxon>Amblyomma</taxon>
    </lineage>
</organism>
<feature type="transmembrane region" description="Helical" evidence="6">
    <location>
        <begin position="156"/>
        <end position="174"/>
    </location>
</feature>
<evidence type="ECO:0000256" key="2">
    <source>
        <dbReference type="ARBA" id="ARBA00022692"/>
    </source>
</evidence>
<dbReference type="InterPro" id="IPR005828">
    <property type="entry name" value="MFS_sugar_transport-like"/>
</dbReference>
<feature type="transmembrane region" description="Helical" evidence="6">
    <location>
        <begin position="413"/>
        <end position="433"/>
    </location>
</feature>
<keyword evidence="4 6" id="KW-0472">Membrane</keyword>
<feature type="compositionally biased region" description="Polar residues" evidence="5">
    <location>
        <begin position="537"/>
        <end position="550"/>
    </location>
</feature>
<dbReference type="GO" id="GO:0022857">
    <property type="term" value="F:transmembrane transporter activity"/>
    <property type="evidence" value="ECO:0007669"/>
    <property type="project" value="InterPro"/>
</dbReference>
<evidence type="ECO:0000256" key="5">
    <source>
        <dbReference type="SAM" id="MobiDB-lite"/>
    </source>
</evidence>
<dbReference type="PROSITE" id="PS50850">
    <property type="entry name" value="MFS"/>
    <property type="match status" value="1"/>
</dbReference>
<dbReference type="Gene3D" id="1.20.1250.20">
    <property type="entry name" value="MFS general substrate transporter like domains"/>
    <property type="match status" value="1"/>
</dbReference>
<evidence type="ECO:0000256" key="6">
    <source>
        <dbReference type="SAM" id="Phobius"/>
    </source>
</evidence>
<keyword evidence="2 6" id="KW-0812">Transmembrane</keyword>
<evidence type="ECO:0000256" key="4">
    <source>
        <dbReference type="ARBA" id="ARBA00023136"/>
    </source>
</evidence>
<dbReference type="Pfam" id="PF00083">
    <property type="entry name" value="Sugar_tr"/>
    <property type="match status" value="1"/>
</dbReference>
<feature type="transmembrane region" description="Helical" evidence="6">
    <location>
        <begin position="476"/>
        <end position="495"/>
    </location>
</feature>
<feature type="region of interest" description="Disordered" evidence="5">
    <location>
        <begin position="535"/>
        <end position="574"/>
    </location>
</feature>
<name>A0A023GNU7_AMBTT</name>
<accession>A0A023GNU7</accession>
<evidence type="ECO:0000313" key="8">
    <source>
        <dbReference type="EMBL" id="JAC34720.1"/>
    </source>
</evidence>